<keyword evidence="2" id="KW-0812">Transmembrane</keyword>
<dbReference type="AlphaFoldDB" id="A0A0G9N0Y4"/>
<dbReference type="NCBIfam" id="TIGR01352">
    <property type="entry name" value="tonB_Cterm"/>
    <property type="match status" value="1"/>
</dbReference>
<sequence length="230" mass="23911">MSYANAVATPADRAKAAASVVAIHAGIGALLVTGLAVTGIIEKEDDGIIGIDLKDPLPPPPPPPEPIDQLPPTPTSPPVAAPLPPIPLNRPNPTFVELPRFDPGPTVPLANPPGPPIVVPPAPPAPPPTPAFTPTLASPRNGPTGWITNDDYPRRDLARENEGSARYRLVVGSNGRVDACEITSSTGHDGLDAATCRLIQSRARFDAATNAQGERVVGTYTGSVTWRIPE</sequence>
<dbReference type="InterPro" id="IPR006260">
    <property type="entry name" value="TonB/TolA_C"/>
</dbReference>
<dbReference type="GO" id="GO:0016020">
    <property type="term" value="C:membrane"/>
    <property type="evidence" value="ECO:0007669"/>
    <property type="project" value="UniProtKB-SubCell"/>
</dbReference>
<dbReference type="Pfam" id="PF03544">
    <property type="entry name" value="TonB_C"/>
    <property type="match status" value="1"/>
</dbReference>
<comment type="caution">
    <text evidence="7">The sequence shown here is derived from an EMBL/GenBank/DDBJ whole genome shotgun (WGS) entry which is preliminary data.</text>
</comment>
<dbReference type="InterPro" id="IPR037682">
    <property type="entry name" value="TonB_C"/>
</dbReference>
<dbReference type="Gene3D" id="3.30.1150.10">
    <property type="match status" value="1"/>
</dbReference>
<evidence type="ECO:0000256" key="3">
    <source>
        <dbReference type="ARBA" id="ARBA00022989"/>
    </source>
</evidence>
<protein>
    <recommendedName>
        <fullName evidence="6">TonB C-terminal domain-containing protein</fullName>
    </recommendedName>
</protein>
<dbReference type="OrthoDB" id="7585155at2"/>
<dbReference type="Proteomes" id="UP000053464">
    <property type="component" value="Unassembled WGS sequence"/>
</dbReference>
<dbReference type="PROSITE" id="PS52015">
    <property type="entry name" value="TONB_CTD"/>
    <property type="match status" value="1"/>
</dbReference>
<evidence type="ECO:0000256" key="2">
    <source>
        <dbReference type="ARBA" id="ARBA00022692"/>
    </source>
</evidence>
<dbReference type="SUPFAM" id="SSF74653">
    <property type="entry name" value="TolA/TonB C-terminal domain"/>
    <property type="match status" value="1"/>
</dbReference>
<dbReference type="PATRIC" id="fig|1581420.6.peg.308"/>
<keyword evidence="4" id="KW-0472">Membrane</keyword>
<accession>A0A0G9N0Y4</accession>
<evidence type="ECO:0000313" key="7">
    <source>
        <dbReference type="EMBL" id="KLE35188.1"/>
    </source>
</evidence>
<feature type="compositionally biased region" description="Pro residues" evidence="5">
    <location>
        <begin position="56"/>
        <end position="81"/>
    </location>
</feature>
<evidence type="ECO:0000256" key="5">
    <source>
        <dbReference type="SAM" id="MobiDB-lite"/>
    </source>
</evidence>
<dbReference type="EMBL" id="LBHB01000001">
    <property type="protein sequence ID" value="KLE35188.1"/>
    <property type="molecule type" value="Genomic_DNA"/>
</dbReference>
<evidence type="ECO:0000256" key="4">
    <source>
        <dbReference type="ARBA" id="ARBA00023136"/>
    </source>
</evidence>
<dbReference type="GO" id="GO:0055085">
    <property type="term" value="P:transmembrane transport"/>
    <property type="evidence" value="ECO:0007669"/>
    <property type="project" value="InterPro"/>
</dbReference>
<gene>
    <name evidence="7" type="ORF">AAW00_01535</name>
</gene>
<comment type="subcellular location">
    <subcellularLocation>
        <location evidence="1">Membrane</location>
        <topology evidence="1">Single-pass membrane protein</topology>
    </subcellularLocation>
</comment>
<feature type="domain" description="TonB C-terminal" evidence="6">
    <location>
        <begin position="137"/>
        <end position="230"/>
    </location>
</feature>
<dbReference type="STRING" id="1581420.AAW00_01535"/>
<evidence type="ECO:0000313" key="8">
    <source>
        <dbReference type="Proteomes" id="UP000053464"/>
    </source>
</evidence>
<organism evidence="7 8">
    <name type="scientific">Aurantiacibacter luteus</name>
    <dbReference type="NCBI Taxonomy" id="1581420"/>
    <lineage>
        <taxon>Bacteria</taxon>
        <taxon>Pseudomonadati</taxon>
        <taxon>Pseudomonadota</taxon>
        <taxon>Alphaproteobacteria</taxon>
        <taxon>Sphingomonadales</taxon>
        <taxon>Erythrobacteraceae</taxon>
        <taxon>Aurantiacibacter</taxon>
    </lineage>
</organism>
<evidence type="ECO:0000256" key="1">
    <source>
        <dbReference type="ARBA" id="ARBA00004167"/>
    </source>
</evidence>
<evidence type="ECO:0000259" key="6">
    <source>
        <dbReference type="PROSITE" id="PS52015"/>
    </source>
</evidence>
<reference evidence="7 8" key="1">
    <citation type="submission" date="2015-04" db="EMBL/GenBank/DDBJ databases">
        <title>The draft genome sequence of Erythrobacter luteus KA37.</title>
        <authorList>
            <person name="Zhuang L."/>
            <person name="Liu Y."/>
            <person name="Shao Z."/>
        </authorList>
    </citation>
    <scope>NUCLEOTIDE SEQUENCE [LARGE SCALE GENOMIC DNA]</scope>
    <source>
        <strain evidence="7 8">KA37</strain>
    </source>
</reference>
<feature type="region of interest" description="Disordered" evidence="5">
    <location>
        <begin position="51"/>
        <end position="81"/>
    </location>
</feature>
<name>A0A0G9N0Y4_9SPHN</name>
<keyword evidence="3" id="KW-1133">Transmembrane helix</keyword>
<proteinExistence type="predicted"/>
<keyword evidence="8" id="KW-1185">Reference proteome</keyword>
<dbReference type="RefSeq" id="WP_047002590.1">
    <property type="nucleotide sequence ID" value="NZ_LBHB01000001.1"/>
</dbReference>